<reference evidence="3" key="1">
    <citation type="journal article" date="2016" name="Gigascience">
        <title>De novo construction of an expanded transcriptome assembly for the western tarnished plant bug, Lygus hesperus.</title>
        <authorList>
            <person name="Tassone E.E."/>
            <person name="Geib S.M."/>
            <person name="Hall B."/>
            <person name="Fabrick J.A."/>
            <person name="Brent C.S."/>
            <person name="Hull J.J."/>
        </authorList>
    </citation>
    <scope>NUCLEOTIDE SEQUENCE</scope>
</reference>
<organism evidence="3">
    <name type="scientific">Lygus hesperus</name>
    <name type="common">Western plant bug</name>
    <dbReference type="NCBI Taxonomy" id="30085"/>
    <lineage>
        <taxon>Eukaryota</taxon>
        <taxon>Metazoa</taxon>
        <taxon>Ecdysozoa</taxon>
        <taxon>Arthropoda</taxon>
        <taxon>Hexapoda</taxon>
        <taxon>Insecta</taxon>
        <taxon>Pterygota</taxon>
        <taxon>Neoptera</taxon>
        <taxon>Paraneoptera</taxon>
        <taxon>Hemiptera</taxon>
        <taxon>Heteroptera</taxon>
        <taxon>Panheteroptera</taxon>
        <taxon>Cimicomorpha</taxon>
        <taxon>Miridae</taxon>
        <taxon>Mirini</taxon>
        <taxon>Lygus</taxon>
    </lineage>
</organism>
<dbReference type="EMBL" id="GDHC01021542">
    <property type="protein sequence ID" value="JAP97086.1"/>
    <property type="molecule type" value="Transcribed_RNA"/>
</dbReference>
<feature type="compositionally biased region" description="Low complexity" evidence="1">
    <location>
        <begin position="423"/>
        <end position="436"/>
    </location>
</feature>
<feature type="compositionally biased region" description="Polar residues" evidence="1">
    <location>
        <begin position="490"/>
        <end position="510"/>
    </location>
</feature>
<feature type="region of interest" description="Disordered" evidence="1">
    <location>
        <begin position="1048"/>
        <end position="1076"/>
    </location>
</feature>
<evidence type="ECO:0000256" key="1">
    <source>
        <dbReference type="SAM" id="MobiDB-lite"/>
    </source>
</evidence>
<feature type="compositionally biased region" description="Basic residues" evidence="1">
    <location>
        <begin position="107"/>
        <end position="127"/>
    </location>
</feature>
<feature type="compositionally biased region" description="Basic and acidic residues" evidence="1">
    <location>
        <begin position="270"/>
        <end position="283"/>
    </location>
</feature>
<feature type="compositionally biased region" description="Low complexity" evidence="1">
    <location>
        <begin position="1049"/>
        <end position="1065"/>
    </location>
</feature>
<feature type="compositionally biased region" description="Polar residues" evidence="1">
    <location>
        <begin position="337"/>
        <end position="391"/>
    </location>
</feature>
<feature type="compositionally biased region" description="Pro residues" evidence="1">
    <location>
        <begin position="392"/>
        <end position="405"/>
    </location>
</feature>
<feature type="region of interest" description="Disordered" evidence="1">
    <location>
        <begin position="660"/>
        <end position="801"/>
    </location>
</feature>
<feature type="compositionally biased region" description="Basic and acidic residues" evidence="1">
    <location>
        <begin position="660"/>
        <end position="669"/>
    </location>
</feature>
<protein>
    <submittedName>
        <fullName evidence="3">Uncharacterized protein</fullName>
    </submittedName>
</protein>
<dbReference type="AlphaFoldDB" id="A0A146KP73"/>
<gene>
    <name evidence="3" type="ORF">g.42961</name>
</gene>
<evidence type="ECO:0000256" key="2">
    <source>
        <dbReference type="SAM" id="SignalP"/>
    </source>
</evidence>
<accession>A0A146KP73</accession>
<feature type="compositionally biased region" description="Polar residues" evidence="1">
    <location>
        <begin position="1066"/>
        <end position="1076"/>
    </location>
</feature>
<feature type="compositionally biased region" description="Polar residues" evidence="1">
    <location>
        <begin position="689"/>
        <end position="710"/>
    </location>
</feature>
<feature type="compositionally biased region" description="Pro residues" evidence="1">
    <location>
        <begin position="585"/>
        <end position="602"/>
    </location>
</feature>
<feature type="region of interest" description="Disordered" evidence="1">
    <location>
        <begin position="70"/>
        <end position="129"/>
    </location>
</feature>
<feature type="region of interest" description="Disordered" evidence="1">
    <location>
        <begin position="576"/>
        <end position="608"/>
    </location>
</feature>
<feature type="compositionally biased region" description="Low complexity" evidence="1">
    <location>
        <begin position="732"/>
        <end position="750"/>
    </location>
</feature>
<feature type="compositionally biased region" description="Polar residues" evidence="1">
    <location>
        <begin position="752"/>
        <end position="769"/>
    </location>
</feature>
<feature type="compositionally biased region" description="Polar residues" evidence="1">
    <location>
        <begin position="309"/>
        <end position="319"/>
    </location>
</feature>
<feature type="compositionally biased region" description="Low complexity" evidence="1">
    <location>
        <begin position="468"/>
        <end position="487"/>
    </location>
</feature>
<name>A0A146KP73_LYGHE</name>
<sequence length="1076" mass="120385">MLIVDKILLAGLIINVAAIIAGEERGETRRLNGPFIRRRRPAAPGGGSGAIASPYAVPMEPLVKYSQRDPLYDKSKNNTPDLASRGDYVPDGTNNVGEIIDRWGYPHPHHPPHRHRQQQQQQQHHHQQYYEEPEPIIEIIIKESNESLPAPTTVPPPPPTKEPVHVFYVKYKKNPHATGKDGESDVIYEAPVPAITEHESDRVELDPETHHALAHPTEPSYIPSPPSTTLRTIIRPDSETYHGSGVKVTFGSSGRLERSEPELDESASEVESRTSEHVPREYPHSPSDGSPTPRSHHFKRQQGPYFPLPQQSGAPNLQDLTPPPPSQQFQQGPLHQGRQQTPNYSTQAIFNRGNQKPNHLSSQTTSPYRPQQQTPSSFQRNPQFNLNQNPINPSPPVQINFPPPTQQSLVGRQPQRYSEPLRQDYQQRPQPQQNNYEGNEARRPQFQPTLEAQIEEYQKHKLFLHQQNLRHQAQQQSEQASQVHQAQIAGANNPQHSSINPQDPQGQNNLQYQPLQPIHVQAPQNPIFQRGQQNYNNPKKEGPLIRLPFSGRDREQLNFDLNARNKVISQNFVTPTPSFSGSLPHPSPTPDKAPFVPSPQHNPPQKQTVFIQPSQTPYIQPSHQVAETDYSNKQQYLGFAQPIYRDAEFVETISPIKDIDIKSDGESGDNKVPQQSEESEQLDQKNEYKSTQAGPTSEQVANDQIQNQPDSRPYNHRTPSTAENQRYEPVYSSTTPKSRPTFTSRTSPTTLAPETTPNKVFSLVPSSTAEPQPPQEPQQENKEESEDEVEKKKANLAALPDEVPDDLREQLLSSGILSNADISILDYDKVGDIPIENLPPEALENLYGAGSEPVASVVKPDEPPGKKPVEMKVVRYDPNTKEGQGVADTYLRSDATQLDPVILNDSRYNRYLPLKISGSNFPLPDVPQLKNRVVNSVVVLAPVDYDFIKAQEDVDRMGRTIQVEGVRFIAGDSLKTLVKNPSLNNYNTWLEKEKDTPTGRQSVILLVTSPTTSEKTGKATKMEIFMYDVGTSKVSKLRGELSSTFVEVAESNSGSEELEELAGSNQEAEPSTPTTL</sequence>
<feature type="chain" id="PRO_5007526623" evidence="2">
    <location>
        <begin position="19"/>
        <end position="1076"/>
    </location>
</feature>
<keyword evidence="2" id="KW-0732">Signal</keyword>
<feature type="region of interest" description="Disordered" evidence="1">
    <location>
        <begin position="468"/>
        <end position="510"/>
    </location>
</feature>
<proteinExistence type="predicted"/>
<feature type="signal peptide" evidence="2">
    <location>
        <begin position="1"/>
        <end position="18"/>
    </location>
</feature>
<feature type="region of interest" description="Disordered" evidence="1">
    <location>
        <begin position="236"/>
        <end position="441"/>
    </location>
</feature>
<evidence type="ECO:0000313" key="3">
    <source>
        <dbReference type="EMBL" id="JAP97086.1"/>
    </source>
</evidence>